<protein>
    <recommendedName>
        <fullName evidence="3">HTH cro/C1-type domain-containing protein</fullName>
    </recommendedName>
</protein>
<dbReference type="InterPro" id="IPR001387">
    <property type="entry name" value="Cro/C1-type_HTH"/>
</dbReference>
<dbReference type="PANTHER" id="PTHR46797:SF1">
    <property type="entry name" value="METHYLPHOSPHONATE SYNTHASE"/>
    <property type="match status" value="1"/>
</dbReference>
<evidence type="ECO:0000256" key="1">
    <source>
        <dbReference type="ARBA" id="ARBA00023125"/>
    </source>
</evidence>
<dbReference type="AlphaFoldDB" id="A0A8J3LM01"/>
<dbReference type="SUPFAM" id="SSF47413">
    <property type="entry name" value="lambda repressor-like DNA-binding domains"/>
    <property type="match status" value="1"/>
</dbReference>
<keyword evidence="5" id="KW-1185">Reference proteome</keyword>
<evidence type="ECO:0000256" key="2">
    <source>
        <dbReference type="SAM" id="MobiDB-lite"/>
    </source>
</evidence>
<name>A0A8J3LM01_9ACTN</name>
<evidence type="ECO:0000259" key="3">
    <source>
        <dbReference type="PROSITE" id="PS50943"/>
    </source>
</evidence>
<dbReference type="PANTHER" id="PTHR46797">
    <property type="entry name" value="HTH-TYPE TRANSCRIPTIONAL REGULATOR"/>
    <property type="match status" value="1"/>
</dbReference>
<dbReference type="Gene3D" id="1.10.260.40">
    <property type="entry name" value="lambda repressor-like DNA-binding domains"/>
    <property type="match status" value="1"/>
</dbReference>
<feature type="domain" description="HTH cro/C1-type" evidence="3">
    <location>
        <begin position="24"/>
        <end position="78"/>
    </location>
</feature>
<evidence type="ECO:0000313" key="4">
    <source>
        <dbReference type="EMBL" id="GIG73190.1"/>
    </source>
</evidence>
<accession>A0A8J3LM01</accession>
<dbReference type="Pfam" id="PF01381">
    <property type="entry name" value="HTH_3"/>
    <property type="match status" value="1"/>
</dbReference>
<sequence length="168" mass="18391">MPQADGTASDHPDGPLEHIIALRVREFRQAKGISLTELARQTGMSKAMLSKIENAQTSCSLSSLAKLADALEVPVTALFRGVDAEREAVFTPAGHGARIVRRGSNIGHLYQMLGALRGEHKRIEPLLVTLTDASEVFPLPARRHRVHPHAGRRHGVRPRPCPLRDAPR</sequence>
<organism evidence="4 5">
    <name type="scientific">Planosporangium flavigriseum</name>
    <dbReference type="NCBI Taxonomy" id="373681"/>
    <lineage>
        <taxon>Bacteria</taxon>
        <taxon>Bacillati</taxon>
        <taxon>Actinomycetota</taxon>
        <taxon>Actinomycetes</taxon>
        <taxon>Micromonosporales</taxon>
        <taxon>Micromonosporaceae</taxon>
        <taxon>Planosporangium</taxon>
    </lineage>
</organism>
<dbReference type="RefSeq" id="WP_239075388.1">
    <property type="nucleotide sequence ID" value="NZ_BAAAQJ010000003.1"/>
</dbReference>
<dbReference type="PROSITE" id="PS50943">
    <property type="entry name" value="HTH_CROC1"/>
    <property type="match status" value="1"/>
</dbReference>
<proteinExistence type="predicted"/>
<dbReference type="InterPro" id="IPR050807">
    <property type="entry name" value="TransReg_Diox_bact_type"/>
</dbReference>
<comment type="caution">
    <text evidence="4">The sequence shown here is derived from an EMBL/GenBank/DDBJ whole genome shotgun (WGS) entry which is preliminary data.</text>
</comment>
<dbReference type="SMART" id="SM00530">
    <property type="entry name" value="HTH_XRE"/>
    <property type="match status" value="1"/>
</dbReference>
<dbReference type="GO" id="GO:0003677">
    <property type="term" value="F:DNA binding"/>
    <property type="evidence" value="ECO:0007669"/>
    <property type="project" value="UniProtKB-KW"/>
</dbReference>
<feature type="region of interest" description="Disordered" evidence="2">
    <location>
        <begin position="147"/>
        <end position="168"/>
    </location>
</feature>
<reference evidence="4" key="1">
    <citation type="submission" date="2021-01" db="EMBL/GenBank/DDBJ databases">
        <title>Whole genome shotgun sequence of Planosporangium flavigriseum NBRC 105377.</title>
        <authorList>
            <person name="Komaki H."/>
            <person name="Tamura T."/>
        </authorList>
    </citation>
    <scope>NUCLEOTIDE SEQUENCE</scope>
    <source>
        <strain evidence="4">NBRC 105377</strain>
    </source>
</reference>
<evidence type="ECO:0000313" key="5">
    <source>
        <dbReference type="Proteomes" id="UP000653674"/>
    </source>
</evidence>
<gene>
    <name evidence="4" type="ORF">Pfl04_15940</name>
</gene>
<feature type="compositionally biased region" description="Basic residues" evidence="2">
    <location>
        <begin position="147"/>
        <end position="157"/>
    </location>
</feature>
<dbReference type="InterPro" id="IPR010982">
    <property type="entry name" value="Lambda_DNA-bd_dom_sf"/>
</dbReference>
<dbReference type="GO" id="GO:0003700">
    <property type="term" value="F:DNA-binding transcription factor activity"/>
    <property type="evidence" value="ECO:0007669"/>
    <property type="project" value="TreeGrafter"/>
</dbReference>
<dbReference type="CDD" id="cd00093">
    <property type="entry name" value="HTH_XRE"/>
    <property type="match status" value="1"/>
</dbReference>
<keyword evidence="1" id="KW-0238">DNA-binding</keyword>
<dbReference type="EMBL" id="BONU01000007">
    <property type="protein sequence ID" value="GIG73190.1"/>
    <property type="molecule type" value="Genomic_DNA"/>
</dbReference>
<dbReference type="Proteomes" id="UP000653674">
    <property type="component" value="Unassembled WGS sequence"/>
</dbReference>
<dbReference type="GO" id="GO:0005829">
    <property type="term" value="C:cytosol"/>
    <property type="evidence" value="ECO:0007669"/>
    <property type="project" value="TreeGrafter"/>
</dbReference>